<evidence type="ECO:0000256" key="1">
    <source>
        <dbReference type="SAM" id="SignalP"/>
    </source>
</evidence>
<feature type="chain" id="PRO_5045059702" evidence="1">
    <location>
        <begin position="28"/>
        <end position="433"/>
    </location>
</feature>
<dbReference type="PROSITE" id="PS51257">
    <property type="entry name" value="PROKAR_LIPOPROTEIN"/>
    <property type="match status" value="1"/>
</dbReference>
<sequence length="433" mass="46030">MRARLLRRAAAAAAGLAVVAGCAAAPAGDGPETIVFLNPHAGAYDAVIAEFEARNPDVRVEQQSVPFDQMVSQTQARLASGDTSVDVVSVDPPRLAGMVAQGFLTDESASEDLLESTSSQVGINSVTVDGRPWAYPLWTSDAFLFYNRDALTRAGVPLPGPSDADRLTWDQVLDGARKVSEAGTARYGFGIEQVDRYYALQPILESMGAGPGLEGPDELTPAVDTEQWRQFAHWYRDLYADGLAPRGVDPGQMPELFASGQVGFFLTGASGIGRAAGSDLAGNWGIAPAPYAAGGPVVTPTDSWGVGISAYSEKQEAARRFARFVTLDPQGVIAASQEMTLPPVATAAMPAYLDYLDEVAPDETAGVGELLETDLERYARHRPTSVGYVQFETTMNRAFGDLRNGADVDAVLAGAQATLTRQLDRQRELAGDR</sequence>
<evidence type="ECO:0000313" key="2">
    <source>
        <dbReference type="EMBL" id="MEQ3551515.1"/>
    </source>
</evidence>
<accession>A0ABV1KAM1</accession>
<dbReference type="PANTHER" id="PTHR43649:SF30">
    <property type="entry name" value="ABC TRANSPORTER SUBSTRATE-BINDING PROTEIN"/>
    <property type="match status" value="1"/>
</dbReference>
<protein>
    <submittedName>
        <fullName evidence="2">Sugar ABC transporter substrate-binding protein</fullName>
    </submittedName>
</protein>
<dbReference type="EMBL" id="JBEDNQ010000005">
    <property type="protein sequence ID" value="MEQ3551515.1"/>
    <property type="molecule type" value="Genomic_DNA"/>
</dbReference>
<dbReference type="InterPro" id="IPR050490">
    <property type="entry name" value="Bact_solute-bd_prot1"/>
</dbReference>
<dbReference type="Pfam" id="PF01547">
    <property type="entry name" value="SBP_bac_1"/>
    <property type="match status" value="1"/>
</dbReference>
<proteinExistence type="predicted"/>
<organism evidence="2 3">
    <name type="scientific">Pseudonocardia nematodicida</name>
    <dbReference type="NCBI Taxonomy" id="1206997"/>
    <lineage>
        <taxon>Bacteria</taxon>
        <taxon>Bacillati</taxon>
        <taxon>Actinomycetota</taxon>
        <taxon>Actinomycetes</taxon>
        <taxon>Pseudonocardiales</taxon>
        <taxon>Pseudonocardiaceae</taxon>
        <taxon>Pseudonocardia</taxon>
    </lineage>
</organism>
<keyword evidence="3" id="KW-1185">Reference proteome</keyword>
<dbReference type="InterPro" id="IPR006059">
    <property type="entry name" value="SBP"/>
</dbReference>
<keyword evidence="1" id="KW-0732">Signal</keyword>
<name>A0ABV1KAM1_9PSEU</name>
<evidence type="ECO:0000313" key="3">
    <source>
        <dbReference type="Proteomes" id="UP001494902"/>
    </source>
</evidence>
<dbReference type="Proteomes" id="UP001494902">
    <property type="component" value="Unassembled WGS sequence"/>
</dbReference>
<dbReference type="Gene3D" id="3.40.190.10">
    <property type="entry name" value="Periplasmic binding protein-like II"/>
    <property type="match status" value="1"/>
</dbReference>
<feature type="signal peptide" evidence="1">
    <location>
        <begin position="1"/>
        <end position="27"/>
    </location>
</feature>
<gene>
    <name evidence="2" type="ORF">WIS52_13660</name>
</gene>
<dbReference type="CDD" id="cd13585">
    <property type="entry name" value="PBP2_TMBP_like"/>
    <property type="match status" value="1"/>
</dbReference>
<dbReference type="RefSeq" id="WP_349298592.1">
    <property type="nucleotide sequence ID" value="NZ_JBEDNQ010000005.1"/>
</dbReference>
<reference evidence="2 3" key="1">
    <citation type="submission" date="2024-03" db="EMBL/GenBank/DDBJ databases">
        <title>Draft genome sequence of Pseudonocardia nematodicida JCM 31783.</title>
        <authorList>
            <person name="Butdee W."/>
            <person name="Duangmal K."/>
        </authorList>
    </citation>
    <scope>NUCLEOTIDE SEQUENCE [LARGE SCALE GENOMIC DNA]</scope>
    <source>
        <strain evidence="2 3">JCM 31783</strain>
    </source>
</reference>
<dbReference type="PANTHER" id="PTHR43649">
    <property type="entry name" value="ARABINOSE-BINDING PROTEIN-RELATED"/>
    <property type="match status" value="1"/>
</dbReference>
<dbReference type="SUPFAM" id="SSF53850">
    <property type="entry name" value="Periplasmic binding protein-like II"/>
    <property type="match status" value="1"/>
</dbReference>
<comment type="caution">
    <text evidence="2">The sequence shown here is derived from an EMBL/GenBank/DDBJ whole genome shotgun (WGS) entry which is preliminary data.</text>
</comment>